<sequence length="104" mass="11750">MFRLPFAAGRVFSISMLDTLLYQSFVKDYMIPIARLLLGLDTTPGSGYLCAVSMNICVVEILTQGHSKSILNESFFIISMLERFQPTKCTMYSPVSSLIYLHKK</sequence>
<dbReference type="STRING" id="8022.A0A061A7F2"/>
<evidence type="ECO:0000256" key="10">
    <source>
        <dbReference type="ARBA" id="ARBA00023303"/>
    </source>
</evidence>
<organism evidence="11 12">
    <name type="scientific">Oncorhynchus mykiss</name>
    <name type="common">Rainbow trout</name>
    <name type="synonym">Salmo gairdneri</name>
    <dbReference type="NCBI Taxonomy" id="8022"/>
    <lineage>
        <taxon>Eukaryota</taxon>
        <taxon>Metazoa</taxon>
        <taxon>Chordata</taxon>
        <taxon>Craniata</taxon>
        <taxon>Vertebrata</taxon>
        <taxon>Euteleostomi</taxon>
        <taxon>Actinopterygii</taxon>
        <taxon>Neopterygii</taxon>
        <taxon>Teleostei</taxon>
        <taxon>Protacanthopterygii</taxon>
        <taxon>Salmoniformes</taxon>
        <taxon>Salmonidae</taxon>
        <taxon>Salmoninae</taxon>
        <taxon>Oncorhynchus</taxon>
    </lineage>
</organism>
<evidence type="ECO:0000256" key="9">
    <source>
        <dbReference type="ARBA" id="ARBA00023136"/>
    </source>
</evidence>
<keyword evidence="6" id="KW-0630">Potassium</keyword>
<gene>
    <name evidence="11" type="ORF">GSONMT00048020001</name>
</gene>
<evidence type="ECO:0000256" key="4">
    <source>
        <dbReference type="ARBA" id="ARBA00022692"/>
    </source>
</evidence>
<evidence type="ECO:0000313" key="11">
    <source>
        <dbReference type="EMBL" id="CDR18299.1"/>
    </source>
</evidence>
<evidence type="ECO:0000313" key="12">
    <source>
        <dbReference type="Proteomes" id="UP000193380"/>
    </source>
</evidence>
<keyword evidence="9" id="KW-0472">Membrane</keyword>
<dbReference type="GO" id="GO:0005886">
    <property type="term" value="C:plasma membrane"/>
    <property type="evidence" value="ECO:0007669"/>
    <property type="project" value="TreeGrafter"/>
</dbReference>
<keyword evidence="10" id="KW-0407">Ion channel</keyword>
<dbReference type="AlphaFoldDB" id="A0A061A7F2"/>
<keyword evidence="4" id="KW-0812">Transmembrane</keyword>
<evidence type="ECO:0000256" key="1">
    <source>
        <dbReference type="ARBA" id="ARBA00004141"/>
    </source>
</evidence>
<comment type="subcellular location">
    <subcellularLocation>
        <location evidence="1">Membrane</location>
        <topology evidence="1">Multi-pass membrane protein</topology>
    </subcellularLocation>
</comment>
<proteinExistence type="predicted"/>
<keyword evidence="2" id="KW-0813">Transport</keyword>
<dbReference type="GO" id="GO:0015271">
    <property type="term" value="F:outward rectifier potassium channel activity"/>
    <property type="evidence" value="ECO:0007669"/>
    <property type="project" value="TreeGrafter"/>
</dbReference>
<evidence type="ECO:0000256" key="7">
    <source>
        <dbReference type="ARBA" id="ARBA00022989"/>
    </source>
</evidence>
<evidence type="ECO:0000256" key="6">
    <source>
        <dbReference type="ARBA" id="ARBA00022958"/>
    </source>
</evidence>
<dbReference type="PaxDb" id="8022-A0A061A7F2"/>
<dbReference type="PANTHER" id="PTHR10027">
    <property type="entry name" value="CALCIUM-ACTIVATED POTASSIUM CHANNEL ALPHA CHAIN"/>
    <property type="match status" value="1"/>
</dbReference>
<keyword evidence="8" id="KW-0406">Ion transport</keyword>
<dbReference type="Proteomes" id="UP000193380">
    <property type="component" value="Unassembled WGS sequence"/>
</dbReference>
<dbReference type="PANTHER" id="PTHR10027:SF14">
    <property type="entry name" value="POTASSIUM CHANNEL SUBFAMILY T MEMBER 1"/>
    <property type="match status" value="1"/>
</dbReference>
<dbReference type="EMBL" id="FR975896">
    <property type="protein sequence ID" value="CDR18299.1"/>
    <property type="molecule type" value="Genomic_DNA"/>
</dbReference>
<keyword evidence="3" id="KW-0633">Potassium transport</keyword>
<name>A0A061A7F2_ONCMY</name>
<dbReference type="InterPro" id="IPR047871">
    <property type="entry name" value="K_chnl_Slo-like"/>
</dbReference>
<reference evidence="11" key="2">
    <citation type="submission" date="2014-03" db="EMBL/GenBank/DDBJ databases">
        <authorList>
            <person name="Genoscope - CEA"/>
        </authorList>
    </citation>
    <scope>NUCLEOTIDE SEQUENCE</scope>
</reference>
<keyword evidence="7" id="KW-1133">Transmembrane helix</keyword>
<dbReference type="GO" id="GO:0005228">
    <property type="term" value="F:intracellular sodium-activated potassium channel activity"/>
    <property type="evidence" value="ECO:0007669"/>
    <property type="project" value="TreeGrafter"/>
</dbReference>
<keyword evidence="5" id="KW-0631">Potassium channel</keyword>
<accession>A0A061A7F2</accession>
<protein>
    <submittedName>
        <fullName evidence="11">Uncharacterized protein</fullName>
    </submittedName>
</protein>
<evidence type="ECO:0000256" key="3">
    <source>
        <dbReference type="ARBA" id="ARBA00022538"/>
    </source>
</evidence>
<evidence type="ECO:0000256" key="5">
    <source>
        <dbReference type="ARBA" id="ARBA00022826"/>
    </source>
</evidence>
<evidence type="ECO:0000256" key="2">
    <source>
        <dbReference type="ARBA" id="ARBA00022448"/>
    </source>
</evidence>
<reference evidence="11" key="1">
    <citation type="journal article" date="2014" name="Nat. Commun.">
        <title>The rainbow trout genome provides novel insights into evolution after whole-genome duplication in vertebrates.</title>
        <authorList>
            <person name="Berthelot C."/>
            <person name="Brunet F."/>
            <person name="Chalopin D."/>
            <person name="Juanchich A."/>
            <person name="Bernard M."/>
            <person name="Noel B."/>
            <person name="Bento P."/>
            <person name="Da Silva C."/>
            <person name="Labadie K."/>
            <person name="Alberti A."/>
            <person name="Aury J.M."/>
            <person name="Louis A."/>
            <person name="Dehais P."/>
            <person name="Bardou P."/>
            <person name="Montfort J."/>
            <person name="Klopp C."/>
            <person name="Cabau C."/>
            <person name="Gaspin C."/>
            <person name="Thorgaard G.H."/>
            <person name="Boussaha M."/>
            <person name="Quillet E."/>
            <person name="Guyomard R."/>
            <person name="Galiana D."/>
            <person name="Bobe J."/>
            <person name="Volff J.N."/>
            <person name="Genet C."/>
            <person name="Wincker P."/>
            <person name="Jaillon O."/>
            <person name="Roest Crollius H."/>
            <person name="Guiguen Y."/>
        </authorList>
    </citation>
    <scope>NUCLEOTIDE SEQUENCE [LARGE SCALE GENOMIC DNA]</scope>
</reference>
<evidence type="ECO:0000256" key="8">
    <source>
        <dbReference type="ARBA" id="ARBA00023065"/>
    </source>
</evidence>